<comment type="function">
    <text evidence="11">Catalyzes the prenylation of para-hydroxybenzoate (PHB) with an all-trans polyprenyl group. Mediates the second step in the final reaction sequence of ubiquinone-8 (UQ-8) biosynthesis, which is the condensation of the polyisoprenoid side chain with PHB, generating the first membrane-bound Q intermediate 3-octaprenyl-4-hydroxybenzoate.</text>
</comment>
<comment type="subcellular location">
    <subcellularLocation>
        <location evidence="11">Cell inner membrane</location>
        <topology evidence="11">Multi-pass membrane protein</topology>
    </subcellularLocation>
    <subcellularLocation>
        <location evidence="2">Membrane</location>
        <topology evidence="2">Multi-pass membrane protein</topology>
    </subcellularLocation>
</comment>
<protein>
    <recommendedName>
        <fullName evidence="11">4-hydroxybenzoate octaprenyltransferase</fullName>
        <ecNumber evidence="11">2.5.1.39</ecNumber>
    </recommendedName>
    <alternativeName>
        <fullName evidence="11">4-HB polyprenyltransferase</fullName>
    </alternativeName>
</protein>
<organism evidence="12 13">
    <name type="scientific">Dichelobacter nodosus (strain VCS1703A)</name>
    <dbReference type="NCBI Taxonomy" id="246195"/>
    <lineage>
        <taxon>Bacteria</taxon>
        <taxon>Pseudomonadati</taxon>
        <taxon>Pseudomonadota</taxon>
        <taxon>Gammaproteobacteria</taxon>
        <taxon>Cardiobacteriales</taxon>
        <taxon>Cardiobacteriaceae</taxon>
        <taxon>Dichelobacter</taxon>
    </lineage>
</organism>
<dbReference type="HOGENOM" id="CLU_034879_1_0_6"/>
<dbReference type="InterPro" id="IPR000537">
    <property type="entry name" value="UbiA_prenyltransferase"/>
</dbReference>
<dbReference type="InterPro" id="IPR039653">
    <property type="entry name" value="Prenyltransferase"/>
</dbReference>
<gene>
    <name evidence="11 12" type="primary">ubiA</name>
    <name evidence="12" type="ordered locus">DNO_0397</name>
</gene>
<keyword evidence="11" id="KW-0460">Magnesium</keyword>
<dbReference type="PANTHER" id="PTHR11048">
    <property type="entry name" value="PRENYLTRANSFERASES"/>
    <property type="match status" value="1"/>
</dbReference>
<dbReference type="Gene3D" id="1.10.357.140">
    <property type="entry name" value="UbiA prenyltransferase"/>
    <property type="match status" value="1"/>
</dbReference>
<dbReference type="EMBL" id="CP000513">
    <property type="protein sequence ID" value="ABQ13512.1"/>
    <property type="molecule type" value="Genomic_DNA"/>
</dbReference>
<keyword evidence="10 11" id="KW-0472">Membrane</keyword>
<comment type="catalytic activity">
    <reaction evidence="11">
        <text>all-trans-octaprenyl diphosphate + 4-hydroxybenzoate = 4-hydroxy-3-(all-trans-octaprenyl)benzoate + diphosphate</text>
        <dbReference type="Rhea" id="RHEA:27782"/>
        <dbReference type="ChEBI" id="CHEBI:1617"/>
        <dbReference type="ChEBI" id="CHEBI:17879"/>
        <dbReference type="ChEBI" id="CHEBI:33019"/>
        <dbReference type="ChEBI" id="CHEBI:57711"/>
        <dbReference type="EC" id="2.5.1.39"/>
    </reaction>
</comment>
<evidence type="ECO:0000256" key="8">
    <source>
        <dbReference type="ARBA" id="ARBA00022692"/>
    </source>
</evidence>
<dbReference type="Pfam" id="PF01040">
    <property type="entry name" value="UbiA"/>
    <property type="match status" value="1"/>
</dbReference>
<dbReference type="eggNOG" id="COG0382">
    <property type="taxonomic scope" value="Bacteria"/>
</dbReference>
<evidence type="ECO:0000313" key="13">
    <source>
        <dbReference type="Proteomes" id="UP000000248"/>
    </source>
</evidence>
<name>A5EVY5_DICNV</name>
<dbReference type="Proteomes" id="UP000000248">
    <property type="component" value="Chromosome"/>
</dbReference>
<evidence type="ECO:0000256" key="11">
    <source>
        <dbReference type="HAMAP-Rule" id="MF_01635"/>
    </source>
</evidence>
<dbReference type="InterPro" id="IPR030470">
    <property type="entry name" value="UbiA_prenylTrfase_CS"/>
</dbReference>
<evidence type="ECO:0000256" key="6">
    <source>
        <dbReference type="ARBA" id="ARBA00022679"/>
    </source>
</evidence>
<dbReference type="HAMAP" id="MF_01635">
    <property type="entry name" value="UbiA"/>
    <property type="match status" value="1"/>
</dbReference>
<keyword evidence="8 11" id="KW-0812">Transmembrane</keyword>
<evidence type="ECO:0000256" key="5">
    <source>
        <dbReference type="ARBA" id="ARBA00022519"/>
    </source>
</evidence>
<dbReference type="EC" id="2.5.1.39" evidence="11"/>
<evidence type="ECO:0000256" key="3">
    <source>
        <dbReference type="ARBA" id="ARBA00005985"/>
    </source>
</evidence>
<reference evidence="12 13" key="1">
    <citation type="journal article" date="2007" name="Nat. Biotechnol.">
        <title>Genome sequence and identification of candidate vaccine antigens from the animal pathogen Dichelobacter nodosus.</title>
        <authorList>
            <person name="Myers G.S."/>
            <person name="Parker D."/>
            <person name="Al-Hasani K."/>
            <person name="Kennan R.M."/>
            <person name="Seemann T."/>
            <person name="Ren Q."/>
            <person name="Badger J.H."/>
            <person name="Selengut J.D."/>
            <person name="Deboy R.T."/>
            <person name="Tettelin H."/>
            <person name="Boyce J.D."/>
            <person name="McCarl V.P."/>
            <person name="Han X."/>
            <person name="Nelson W.C."/>
            <person name="Madupu R."/>
            <person name="Mohamoud Y."/>
            <person name="Holley T."/>
            <person name="Fedorova N."/>
            <person name="Khouri H."/>
            <person name="Bottomley S.P."/>
            <person name="Whittington R.J."/>
            <person name="Adler B."/>
            <person name="Songer J.G."/>
            <person name="Rood J.I."/>
            <person name="Paulsen I.T."/>
        </authorList>
    </citation>
    <scope>NUCLEOTIDE SEQUENCE [LARGE SCALE GENOMIC DNA]</scope>
    <source>
        <strain evidence="12 13">VCS1703A</strain>
    </source>
</reference>
<dbReference type="CDD" id="cd13959">
    <property type="entry name" value="PT_UbiA_COQ2"/>
    <property type="match status" value="1"/>
</dbReference>
<dbReference type="RefSeq" id="WP_012030738.1">
    <property type="nucleotide sequence ID" value="NC_009446.1"/>
</dbReference>
<dbReference type="FunFam" id="1.20.120.1780:FF:000001">
    <property type="entry name" value="4-hydroxybenzoate octaprenyltransferase"/>
    <property type="match status" value="1"/>
</dbReference>
<dbReference type="Gene3D" id="1.20.120.1780">
    <property type="entry name" value="UbiA prenyltransferase"/>
    <property type="match status" value="1"/>
</dbReference>
<comment type="similarity">
    <text evidence="3 11">Belongs to the UbiA prenyltransferase family.</text>
</comment>
<dbReference type="UniPathway" id="UPA00232"/>
<evidence type="ECO:0000256" key="10">
    <source>
        <dbReference type="ARBA" id="ARBA00023136"/>
    </source>
</evidence>
<dbReference type="InterPro" id="IPR044878">
    <property type="entry name" value="UbiA_sf"/>
</dbReference>
<dbReference type="FunFam" id="1.10.357.140:FF:000008">
    <property type="entry name" value="4-hydroxybenzoate octaprenyltransferase"/>
    <property type="match status" value="1"/>
</dbReference>
<feature type="transmembrane region" description="Helical" evidence="11">
    <location>
        <begin position="21"/>
        <end position="38"/>
    </location>
</feature>
<accession>A5EVY5</accession>
<feature type="transmembrane region" description="Helical" evidence="11">
    <location>
        <begin position="165"/>
        <end position="187"/>
    </location>
</feature>
<keyword evidence="6 11" id="KW-0808">Transferase</keyword>
<comment type="cofactor">
    <cofactor evidence="1 11">
        <name>Mg(2+)</name>
        <dbReference type="ChEBI" id="CHEBI:18420"/>
    </cofactor>
</comment>
<proteinExistence type="inferred from homology"/>
<dbReference type="PANTHER" id="PTHR11048:SF28">
    <property type="entry name" value="4-HYDROXYBENZOATE POLYPRENYLTRANSFERASE, MITOCHONDRIAL"/>
    <property type="match status" value="1"/>
</dbReference>
<feature type="transmembrane region" description="Helical" evidence="11">
    <location>
        <begin position="89"/>
        <end position="110"/>
    </location>
</feature>
<sequence length="287" mass="31583">MLSLSKKISAYIRLMRLDKPVGTLLLMWNSLWGLWLAGNGKPPAKIALILLLGTWSMRSAGCVINDLADRHIDGFVKRTRYRPLAAGELSVFEAVLISILLFLFSFYLVLQLNRPSLLVAVGSALTVFLYPFCKRFLPAPQAVLGIAFASAILLAHTAILGKITLAGGLMFLGGAFWALVYDTYYALVDRDDDLPLKLHSTAILARGCERRFIALMAALMLLCLILSGIAGGRGSWYYLGLLSAALLMAQELYMIRGFNRARCFAAFHHNNWVGAAIWAGLVLDFLP</sequence>
<keyword evidence="13" id="KW-1185">Reference proteome</keyword>
<keyword evidence="9 11" id="KW-1133">Transmembrane helix</keyword>
<dbReference type="GO" id="GO:0006744">
    <property type="term" value="P:ubiquinone biosynthetic process"/>
    <property type="evidence" value="ECO:0007669"/>
    <property type="project" value="UniProtKB-UniRule"/>
</dbReference>
<keyword evidence="7 11" id="KW-0831">Ubiquinone biosynthesis</keyword>
<dbReference type="InterPro" id="IPR006370">
    <property type="entry name" value="HB_polyprenyltransferase-like"/>
</dbReference>
<evidence type="ECO:0000256" key="2">
    <source>
        <dbReference type="ARBA" id="ARBA00004141"/>
    </source>
</evidence>
<dbReference type="GO" id="GO:0008412">
    <property type="term" value="F:4-hydroxybenzoate polyprenyltransferase activity"/>
    <property type="evidence" value="ECO:0007669"/>
    <property type="project" value="UniProtKB-UniRule"/>
</dbReference>
<evidence type="ECO:0000256" key="9">
    <source>
        <dbReference type="ARBA" id="ARBA00022989"/>
    </source>
</evidence>
<dbReference type="KEGG" id="dno:DNO_0397"/>
<dbReference type="PROSITE" id="PS00943">
    <property type="entry name" value="UBIA"/>
    <property type="match status" value="1"/>
</dbReference>
<evidence type="ECO:0000256" key="7">
    <source>
        <dbReference type="ARBA" id="ARBA00022688"/>
    </source>
</evidence>
<evidence type="ECO:0000313" key="12">
    <source>
        <dbReference type="EMBL" id="ABQ13512.1"/>
    </source>
</evidence>
<dbReference type="GO" id="GO:0005886">
    <property type="term" value="C:plasma membrane"/>
    <property type="evidence" value="ECO:0007669"/>
    <property type="project" value="UniProtKB-SubCell"/>
</dbReference>
<feature type="transmembrane region" description="Helical" evidence="11">
    <location>
        <begin position="116"/>
        <end position="133"/>
    </location>
</feature>
<evidence type="ECO:0000256" key="1">
    <source>
        <dbReference type="ARBA" id="ARBA00001946"/>
    </source>
</evidence>
<evidence type="ECO:0000256" key="4">
    <source>
        <dbReference type="ARBA" id="ARBA00022475"/>
    </source>
</evidence>
<feature type="transmembrane region" description="Helical" evidence="11">
    <location>
        <begin position="236"/>
        <end position="255"/>
    </location>
</feature>
<comment type="pathway">
    <text evidence="11">Cofactor biosynthesis; ubiquinone biosynthesis.</text>
</comment>
<dbReference type="AlphaFoldDB" id="A5EVY5"/>
<keyword evidence="4 11" id="KW-1003">Cell membrane</keyword>
<keyword evidence="5 11" id="KW-0997">Cell inner membrane</keyword>
<dbReference type="OrthoDB" id="9782418at2"/>
<dbReference type="STRING" id="246195.DNO_0397"/>
<feature type="transmembrane region" description="Helical" evidence="11">
    <location>
        <begin position="212"/>
        <end position="230"/>
    </location>
</feature>